<comment type="caution">
    <text evidence="8">The sequence shown here is derived from an EMBL/GenBank/DDBJ whole genome shotgun (WGS) entry which is preliminary data.</text>
</comment>
<evidence type="ECO:0000256" key="1">
    <source>
        <dbReference type="ARBA" id="ARBA00007074"/>
    </source>
</evidence>
<accession>A0ABW5PGC1</accession>
<evidence type="ECO:0000256" key="6">
    <source>
        <dbReference type="SAM" id="SignalP"/>
    </source>
</evidence>
<protein>
    <submittedName>
        <fullName evidence="8">C40 family peptidase</fullName>
    </submittedName>
</protein>
<keyword evidence="9" id="KW-1185">Reference proteome</keyword>
<dbReference type="Proteomes" id="UP001597541">
    <property type="component" value="Unassembled WGS sequence"/>
</dbReference>
<keyword evidence="2" id="KW-0645">Protease</keyword>
<evidence type="ECO:0000259" key="7">
    <source>
        <dbReference type="PROSITE" id="PS51935"/>
    </source>
</evidence>
<dbReference type="Gene3D" id="3.90.1720.10">
    <property type="entry name" value="endopeptidase domain like (from Nostoc punctiforme)"/>
    <property type="match status" value="1"/>
</dbReference>
<dbReference type="RefSeq" id="WP_377604986.1">
    <property type="nucleotide sequence ID" value="NZ_JBHUME010000011.1"/>
</dbReference>
<dbReference type="InterPro" id="IPR038765">
    <property type="entry name" value="Papain-like_cys_pep_sf"/>
</dbReference>
<name>A0ABW5PGC1_9BACL</name>
<feature type="signal peptide" evidence="6">
    <location>
        <begin position="1"/>
        <end position="35"/>
    </location>
</feature>
<comment type="similarity">
    <text evidence="1">Belongs to the peptidase C40 family.</text>
</comment>
<dbReference type="PANTHER" id="PTHR47053:SF3">
    <property type="entry name" value="GAMMA-D-GLUTAMYL-L-LYSINE DIPEPTIDYL-PEPTIDASE"/>
    <property type="match status" value="1"/>
</dbReference>
<evidence type="ECO:0000256" key="3">
    <source>
        <dbReference type="ARBA" id="ARBA00022801"/>
    </source>
</evidence>
<keyword evidence="4" id="KW-0788">Thiol protease</keyword>
<keyword evidence="6" id="KW-0732">Signal</keyword>
<dbReference type="InterPro" id="IPR051202">
    <property type="entry name" value="Peptidase_C40"/>
</dbReference>
<dbReference type="SUPFAM" id="SSF54001">
    <property type="entry name" value="Cysteine proteinases"/>
    <property type="match status" value="1"/>
</dbReference>
<evidence type="ECO:0000256" key="2">
    <source>
        <dbReference type="ARBA" id="ARBA00022670"/>
    </source>
</evidence>
<evidence type="ECO:0000256" key="4">
    <source>
        <dbReference type="ARBA" id="ARBA00022807"/>
    </source>
</evidence>
<dbReference type="PROSITE" id="PS51935">
    <property type="entry name" value="NLPC_P60"/>
    <property type="match status" value="1"/>
</dbReference>
<evidence type="ECO:0000313" key="8">
    <source>
        <dbReference type="EMBL" id="MFD2614288.1"/>
    </source>
</evidence>
<feature type="compositionally biased region" description="Pro residues" evidence="5">
    <location>
        <begin position="208"/>
        <end position="229"/>
    </location>
</feature>
<organism evidence="8 9">
    <name type="scientific">Paenibacillus gansuensis</name>
    <dbReference type="NCBI Taxonomy" id="306542"/>
    <lineage>
        <taxon>Bacteria</taxon>
        <taxon>Bacillati</taxon>
        <taxon>Bacillota</taxon>
        <taxon>Bacilli</taxon>
        <taxon>Bacillales</taxon>
        <taxon>Paenibacillaceae</taxon>
        <taxon>Paenibacillus</taxon>
    </lineage>
</organism>
<reference evidence="9" key="1">
    <citation type="journal article" date="2019" name="Int. J. Syst. Evol. Microbiol.">
        <title>The Global Catalogue of Microorganisms (GCM) 10K type strain sequencing project: providing services to taxonomists for standard genome sequencing and annotation.</title>
        <authorList>
            <consortium name="The Broad Institute Genomics Platform"/>
            <consortium name="The Broad Institute Genome Sequencing Center for Infectious Disease"/>
            <person name="Wu L."/>
            <person name="Ma J."/>
        </authorList>
    </citation>
    <scope>NUCLEOTIDE SEQUENCE [LARGE SCALE GENOMIC DNA]</scope>
    <source>
        <strain evidence="9">KCTC 3950</strain>
    </source>
</reference>
<dbReference type="InterPro" id="IPR000064">
    <property type="entry name" value="NLP_P60_dom"/>
</dbReference>
<sequence length="259" mass="26879">MNNKRTQLPALLLGVALTLSTGAAGLLTFVPAAHASAATASVTADNIIATGKQFLGTPYKFGAESMSTSSFDCSSFIQYVFMQNGIDLPRSSREQSKAGVHVSKNALQPGDLVFSDTDQDGELNHVSIYIGNDQLLHTYRVGIGVTVSQFSGSTWDNTYVTARRVLPEQQVSERQTSKPAEAVQSSGQGEDSSAQNASPVESGSAPATPGPAAPAPAKPEPVAPAPAKPEPVETAPAAPADDANGAGLNGFPWYNLFSS</sequence>
<dbReference type="EMBL" id="JBHUME010000011">
    <property type="protein sequence ID" value="MFD2614288.1"/>
    <property type="molecule type" value="Genomic_DNA"/>
</dbReference>
<proteinExistence type="inferred from homology"/>
<feature type="domain" description="NlpC/P60" evidence="7">
    <location>
        <begin position="41"/>
        <end position="166"/>
    </location>
</feature>
<feature type="compositionally biased region" description="Polar residues" evidence="5">
    <location>
        <begin position="170"/>
        <end position="199"/>
    </location>
</feature>
<evidence type="ECO:0000256" key="5">
    <source>
        <dbReference type="SAM" id="MobiDB-lite"/>
    </source>
</evidence>
<dbReference type="PANTHER" id="PTHR47053">
    <property type="entry name" value="MUREIN DD-ENDOPEPTIDASE MEPH-RELATED"/>
    <property type="match status" value="1"/>
</dbReference>
<feature type="region of interest" description="Disordered" evidence="5">
    <location>
        <begin position="170"/>
        <end position="251"/>
    </location>
</feature>
<keyword evidence="3" id="KW-0378">Hydrolase</keyword>
<gene>
    <name evidence="8" type="ORF">ACFSUF_17905</name>
</gene>
<feature type="chain" id="PRO_5046755164" evidence="6">
    <location>
        <begin position="36"/>
        <end position="259"/>
    </location>
</feature>
<dbReference type="Pfam" id="PF00877">
    <property type="entry name" value="NLPC_P60"/>
    <property type="match status" value="1"/>
</dbReference>
<evidence type="ECO:0000313" key="9">
    <source>
        <dbReference type="Proteomes" id="UP001597541"/>
    </source>
</evidence>